<name>A0A7W3RCQ7_PRIAR</name>
<keyword evidence="1" id="KW-0812">Transmembrane</keyword>
<evidence type="ECO:0000256" key="1">
    <source>
        <dbReference type="SAM" id="Phobius"/>
    </source>
</evidence>
<comment type="caution">
    <text evidence="2">The sequence shown here is derived from an EMBL/GenBank/DDBJ whole genome shotgun (WGS) entry which is preliminary data.</text>
</comment>
<evidence type="ECO:0000313" key="2">
    <source>
        <dbReference type="EMBL" id="MBA9037591.1"/>
    </source>
</evidence>
<protein>
    <submittedName>
        <fullName evidence="2">Uncharacterized protein</fullName>
    </submittedName>
</protein>
<keyword evidence="3" id="KW-1185">Reference proteome</keyword>
<keyword evidence="1" id="KW-1133">Transmembrane helix</keyword>
<dbReference type="Proteomes" id="UP000543174">
    <property type="component" value="Unassembled WGS sequence"/>
</dbReference>
<keyword evidence="1" id="KW-0472">Membrane</keyword>
<reference evidence="2" key="1">
    <citation type="submission" date="2020-08" db="EMBL/GenBank/DDBJ databases">
        <title>Functional genomics of gut bacteria from endangered species of beetles.</title>
        <authorList>
            <person name="Carlos-Shanley C."/>
        </authorList>
    </citation>
    <scope>NUCLEOTIDE SEQUENCE [LARGE SCALE GENOMIC DNA]</scope>
    <source>
        <strain evidence="2">S00060</strain>
    </source>
</reference>
<proteinExistence type="predicted"/>
<feature type="transmembrane region" description="Helical" evidence="1">
    <location>
        <begin position="6"/>
        <end position="26"/>
    </location>
</feature>
<dbReference type="EMBL" id="JACJHT010000001">
    <property type="protein sequence ID" value="MBA9037591.1"/>
    <property type="molecule type" value="Genomic_DNA"/>
</dbReference>
<accession>A0A7W3RCQ7</accession>
<evidence type="ECO:0000313" key="3">
    <source>
        <dbReference type="Proteomes" id="UP000543174"/>
    </source>
</evidence>
<sequence length="32" mass="3663">MKKNPILNAWKIVTATSGFLLALFIFKVRKGR</sequence>
<gene>
    <name evidence="2" type="ORF">HNP21_000680</name>
</gene>
<organism evidence="2 3">
    <name type="scientific">Priestia aryabhattai</name>
    <name type="common">Bacillus aryabhattai</name>
    <dbReference type="NCBI Taxonomy" id="412384"/>
    <lineage>
        <taxon>Bacteria</taxon>
        <taxon>Bacillati</taxon>
        <taxon>Bacillota</taxon>
        <taxon>Bacilli</taxon>
        <taxon>Bacillales</taxon>
        <taxon>Bacillaceae</taxon>
        <taxon>Priestia</taxon>
    </lineage>
</organism>
<dbReference type="AlphaFoldDB" id="A0A7W3RCQ7"/>